<keyword evidence="3" id="KW-1185">Reference proteome</keyword>
<dbReference type="Proteomes" id="UP001180020">
    <property type="component" value="Unassembled WGS sequence"/>
</dbReference>
<dbReference type="InterPro" id="IPR007822">
    <property type="entry name" value="LANC-like"/>
</dbReference>
<organism evidence="2 3">
    <name type="scientific">Acorus calamus</name>
    <name type="common">Sweet flag</name>
    <dbReference type="NCBI Taxonomy" id="4465"/>
    <lineage>
        <taxon>Eukaryota</taxon>
        <taxon>Viridiplantae</taxon>
        <taxon>Streptophyta</taxon>
        <taxon>Embryophyta</taxon>
        <taxon>Tracheophyta</taxon>
        <taxon>Spermatophyta</taxon>
        <taxon>Magnoliopsida</taxon>
        <taxon>Liliopsida</taxon>
        <taxon>Acoraceae</taxon>
        <taxon>Acorus</taxon>
    </lineage>
</organism>
<comment type="caution">
    <text evidence="2">The sequence shown here is derived from an EMBL/GenBank/DDBJ whole genome shotgun (WGS) entry which is preliminary data.</text>
</comment>
<dbReference type="GO" id="GO:0005975">
    <property type="term" value="P:carbohydrate metabolic process"/>
    <property type="evidence" value="ECO:0007669"/>
    <property type="project" value="InterPro"/>
</dbReference>
<dbReference type="SMART" id="SM01260">
    <property type="entry name" value="LANC_like"/>
    <property type="match status" value="1"/>
</dbReference>
<evidence type="ECO:0000313" key="3">
    <source>
        <dbReference type="Proteomes" id="UP001180020"/>
    </source>
</evidence>
<dbReference type="CDD" id="cd04794">
    <property type="entry name" value="euk_LANCL"/>
    <property type="match status" value="1"/>
</dbReference>
<comment type="similarity">
    <text evidence="1">Belongs to the LanC-like protein family.</text>
</comment>
<dbReference type="InterPro" id="IPR012341">
    <property type="entry name" value="6hp_glycosidase-like_sf"/>
</dbReference>
<evidence type="ECO:0000256" key="1">
    <source>
        <dbReference type="ARBA" id="ARBA00007179"/>
    </source>
</evidence>
<sequence>MALLMPVVEAVLAGGRAGALDNVSCPLMYRRHGTRYWGAVHGLAGILHVLLHLPLSAVDAEDVKGTLRYMVRNRFPRTGNYPSSEGNPRDRLVSWAHGATGVAIVLCKADQGVPRRGHRSRGSSVEERFGEEGGAFGRCVRQCIRFLSLYRLTGEKLYLDRAKAFVGFLYDDAPKLIVPPGGSIEQKYSLFQGLVGIACLMFDMASPENSRFPGFEM</sequence>
<dbReference type="InterPro" id="IPR020464">
    <property type="entry name" value="LanC-like_prot_euk"/>
</dbReference>
<dbReference type="EMBL" id="JAUJYO010000006">
    <property type="protein sequence ID" value="KAK1313222.1"/>
    <property type="molecule type" value="Genomic_DNA"/>
</dbReference>
<dbReference type="PANTHER" id="PTHR12736">
    <property type="entry name" value="LANC-LIKE PROTEIN"/>
    <property type="match status" value="1"/>
</dbReference>
<evidence type="ECO:0000313" key="2">
    <source>
        <dbReference type="EMBL" id="KAK1313222.1"/>
    </source>
</evidence>
<reference evidence="2" key="1">
    <citation type="journal article" date="2023" name="Nat. Commun.">
        <title>Diploid and tetraploid genomes of Acorus and the evolution of monocots.</title>
        <authorList>
            <person name="Ma L."/>
            <person name="Liu K.W."/>
            <person name="Li Z."/>
            <person name="Hsiao Y.Y."/>
            <person name="Qi Y."/>
            <person name="Fu T."/>
            <person name="Tang G.D."/>
            <person name="Zhang D."/>
            <person name="Sun W.H."/>
            <person name="Liu D.K."/>
            <person name="Li Y."/>
            <person name="Chen G.Z."/>
            <person name="Liu X.D."/>
            <person name="Liao X.Y."/>
            <person name="Jiang Y.T."/>
            <person name="Yu X."/>
            <person name="Hao Y."/>
            <person name="Huang J."/>
            <person name="Zhao X.W."/>
            <person name="Ke S."/>
            <person name="Chen Y.Y."/>
            <person name="Wu W.L."/>
            <person name="Hsu J.L."/>
            <person name="Lin Y.F."/>
            <person name="Huang M.D."/>
            <person name="Li C.Y."/>
            <person name="Huang L."/>
            <person name="Wang Z.W."/>
            <person name="Zhao X."/>
            <person name="Zhong W.Y."/>
            <person name="Peng D.H."/>
            <person name="Ahmad S."/>
            <person name="Lan S."/>
            <person name="Zhang J.S."/>
            <person name="Tsai W.C."/>
            <person name="Van de Peer Y."/>
            <person name="Liu Z.J."/>
        </authorList>
    </citation>
    <scope>NUCLEOTIDE SEQUENCE</scope>
    <source>
        <strain evidence="2">CP</strain>
    </source>
</reference>
<dbReference type="GO" id="GO:0031179">
    <property type="term" value="P:peptide modification"/>
    <property type="evidence" value="ECO:0007669"/>
    <property type="project" value="InterPro"/>
</dbReference>
<dbReference type="SUPFAM" id="SSF158745">
    <property type="entry name" value="LanC-like"/>
    <property type="match status" value="1"/>
</dbReference>
<dbReference type="AlphaFoldDB" id="A0AAV9EMB9"/>
<accession>A0AAV9EMB9</accession>
<dbReference type="Gene3D" id="1.50.10.10">
    <property type="match status" value="1"/>
</dbReference>
<reference evidence="2" key="2">
    <citation type="submission" date="2023-06" db="EMBL/GenBank/DDBJ databases">
        <authorList>
            <person name="Ma L."/>
            <person name="Liu K.-W."/>
            <person name="Li Z."/>
            <person name="Hsiao Y.-Y."/>
            <person name="Qi Y."/>
            <person name="Fu T."/>
            <person name="Tang G."/>
            <person name="Zhang D."/>
            <person name="Sun W.-H."/>
            <person name="Liu D.-K."/>
            <person name="Li Y."/>
            <person name="Chen G.-Z."/>
            <person name="Liu X.-D."/>
            <person name="Liao X.-Y."/>
            <person name="Jiang Y.-T."/>
            <person name="Yu X."/>
            <person name="Hao Y."/>
            <person name="Huang J."/>
            <person name="Zhao X.-W."/>
            <person name="Ke S."/>
            <person name="Chen Y.-Y."/>
            <person name="Wu W.-L."/>
            <person name="Hsu J.-L."/>
            <person name="Lin Y.-F."/>
            <person name="Huang M.-D."/>
            <person name="Li C.-Y."/>
            <person name="Huang L."/>
            <person name="Wang Z.-W."/>
            <person name="Zhao X."/>
            <person name="Zhong W.-Y."/>
            <person name="Peng D.-H."/>
            <person name="Ahmad S."/>
            <person name="Lan S."/>
            <person name="Zhang J.-S."/>
            <person name="Tsai W.-C."/>
            <person name="Van De Peer Y."/>
            <person name="Liu Z.-J."/>
        </authorList>
    </citation>
    <scope>NUCLEOTIDE SEQUENCE</scope>
    <source>
        <strain evidence="2">CP</strain>
        <tissue evidence="2">Leaves</tissue>
    </source>
</reference>
<protein>
    <submittedName>
        <fullName evidence="2">Uncharacterized protein</fullName>
    </submittedName>
</protein>
<dbReference type="Pfam" id="PF05147">
    <property type="entry name" value="LANC_like"/>
    <property type="match status" value="2"/>
</dbReference>
<proteinExistence type="inferred from homology"/>
<dbReference type="PRINTS" id="PR01950">
    <property type="entry name" value="LANCSUPER"/>
</dbReference>
<gene>
    <name evidence="2" type="ORF">QJS10_CPA06g02014</name>
</gene>
<name>A0AAV9EMB9_ACOCL</name>
<dbReference type="PRINTS" id="PR01951">
    <property type="entry name" value="LANCEUKARYTE"/>
</dbReference>
<dbReference type="PANTHER" id="PTHR12736:SF25">
    <property type="entry name" value="LANC-LIKE PROTEIN GCL1"/>
    <property type="match status" value="1"/>
</dbReference>
<dbReference type="GO" id="GO:0005886">
    <property type="term" value="C:plasma membrane"/>
    <property type="evidence" value="ECO:0007669"/>
    <property type="project" value="TreeGrafter"/>
</dbReference>